<keyword evidence="6" id="KW-0804">Transcription</keyword>
<dbReference type="Gene3D" id="1.10.260.40">
    <property type="entry name" value="lambda repressor-like DNA-binding domains"/>
    <property type="match status" value="1"/>
</dbReference>
<evidence type="ECO:0000256" key="5">
    <source>
        <dbReference type="ARBA" id="ARBA00023155"/>
    </source>
</evidence>
<evidence type="ECO:0000313" key="11">
    <source>
        <dbReference type="WBParaSite" id="SMUV_0001096901-mRNA-1"/>
    </source>
</evidence>
<dbReference type="PANTHER" id="PTHR14057">
    <property type="entry name" value="TRANSCRIPTION FACTOR ONECUT"/>
    <property type="match status" value="1"/>
</dbReference>
<keyword evidence="10" id="KW-1185">Reference proteome</keyword>
<dbReference type="SMART" id="SM01109">
    <property type="entry name" value="CUT"/>
    <property type="match status" value="1"/>
</dbReference>
<keyword evidence="4" id="KW-0238">DNA-binding</keyword>
<proteinExistence type="inferred from homology"/>
<dbReference type="STRING" id="451379.A0A0N5B117"/>
<evidence type="ECO:0000256" key="8">
    <source>
        <dbReference type="SAM" id="MobiDB-lite"/>
    </source>
</evidence>
<dbReference type="InterPro" id="IPR003350">
    <property type="entry name" value="CUT_dom"/>
</dbReference>
<feature type="region of interest" description="Disordered" evidence="8">
    <location>
        <begin position="228"/>
        <end position="262"/>
    </location>
</feature>
<evidence type="ECO:0000256" key="6">
    <source>
        <dbReference type="ARBA" id="ARBA00023163"/>
    </source>
</evidence>
<accession>A0A0N5B117</accession>
<dbReference type="FunFam" id="1.10.260.40:FF:000005">
    <property type="entry name" value="One cut domain family member"/>
    <property type="match status" value="1"/>
</dbReference>
<feature type="region of interest" description="Disordered" evidence="8">
    <location>
        <begin position="74"/>
        <end position="105"/>
    </location>
</feature>
<keyword evidence="3" id="KW-0805">Transcription regulation</keyword>
<dbReference type="WBParaSite" id="SMUV_0001096901-mRNA-1">
    <property type="protein sequence ID" value="SMUV_0001096901-mRNA-1"/>
    <property type="gene ID" value="SMUV_0001096901"/>
</dbReference>
<sequence>MEGLETGPMSSSSSDPLLSATLSSRSPAAPSSSDDYRSHLNDTNYRNGRLSPPQAGNIVVTTAAFNQYTTLTNLQPLPPISTVTNPSEKFSPASPSVTESRTTAATNHSSNNLFFQTSSNSALSTPLSFTTFPYNVNIKYEYDIKTESEIDDSRSEPNNSRQTSDFSASTNSLQQQLQQINEFSPTNSPYVPSFTSVIELRALKQEKLSFSTATNNFETFTTTSSEILDSSSVDHNDRSPSTPILEEVASGPPDSPDSGSDLEELNTKELAQRISAELKRYSIPQAIFAQRVLCRSQGTLSDLLRNPKPWSKLKSGRETFRRMAKWLQEPEFQRMSALRLAG</sequence>
<comment type="similarity">
    <text evidence="2">Belongs to the CUT homeobox family.</text>
</comment>
<dbReference type="GO" id="GO:0000981">
    <property type="term" value="F:DNA-binding transcription factor activity, RNA polymerase II-specific"/>
    <property type="evidence" value="ECO:0007669"/>
    <property type="project" value="TreeGrafter"/>
</dbReference>
<dbReference type="PROSITE" id="PS51042">
    <property type="entry name" value="CUT"/>
    <property type="match status" value="1"/>
</dbReference>
<feature type="compositionally biased region" description="Low complexity" evidence="8">
    <location>
        <begin position="250"/>
        <end position="259"/>
    </location>
</feature>
<dbReference type="GO" id="GO:0005634">
    <property type="term" value="C:nucleus"/>
    <property type="evidence" value="ECO:0007669"/>
    <property type="project" value="UniProtKB-SubCell"/>
</dbReference>
<dbReference type="Proteomes" id="UP000046393">
    <property type="component" value="Unplaced"/>
</dbReference>
<reference evidence="11" key="1">
    <citation type="submission" date="2017-02" db="UniProtKB">
        <authorList>
            <consortium name="WormBaseParasite"/>
        </authorList>
    </citation>
    <scope>IDENTIFICATION</scope>
</reference>
<dbReference type="Pfam" id="PF02376">
    <property type="entry name" value="CUT"/>
    <property type="match status" value="1"/>
</dbReference>
<evidence type="ECO:0000259" key="9">
    <source>
        <dbReference type="PROSITE" id="PS51042"/>
    </source>
</evidence>
<feature type="compositionally biased region" description="Polar residues" evidence="8">
    <location>
        <begin position="156"/>
        <end position="175"/>
    </location>
</feature>
<keyword evidence="5" id="KW-0371">Homeobox</keyword>
<evidence type="ECO:0000256" key="1">
    <source>
        <dbReference type="ARBA" id="ARBA00004123"/>
    </source>
</evidence>
<dbReference type="SUPFAM" id="SSF47413">
    <property type="entry name" value="lambda repressor-like DNA-binding domains"/>
    <property type="match status" value="1"/>
</dbReference>
<evidence type="ECO:0000256" key="2">
    <source>
        <dbReference type="ARBA" id="ARBA00008190"/>
    </source>
</evidence>
<name>A0A0N5B117_9BILA</name>
<keyword evidence="7" id="KW-0539">Nucleus</keyword>
<evidence type="ECO:0000256" key="3">
    <source>
        <dbReference type="ARBA" id="ARBA00023015"/>
    </source>
</evidence>
<evidence type="ECO:0000256" key="7">
    <source>
        <dbReference type="ARBA" id="ARBA00023242"/>
    </source>
</evidence>
<dbReference type="InterPro" id="IPR010982">
    <property type="entry name" value="Lambda_DNA-bd_dom_sf"/>
</dbReference>
<dbReference type="GO" id="GO:0000978">
    <property type="term" value="F:RNA polymerase II cis-regulatory region sequence-specific DNA binding"/>
    <property type="evidence" value="ECO:0007669"/>
    <property type="project" value="TreeGrafter"/>
</dbReference>
<dbReference type="InterPro" id="IPR051649">
    <property type="entry name" value="CUT_Homeobox"/>
</dbReference>
<dbReference type="AlphaFoldDB" id="A0A0N5B117"/>
<dbReference type="PANTHER" id="PTHR14057:SF47">
    <property type="entry name" value="HOMEOBOX PROTEIN ONECUT"/>
    <property type="match status" value="1"/>
</dbReference>
<feature type="domain" description="CUT" evidence="9">
    <location>
        <begin position="256"/>
        <end position="342"/>
    </location>
</feature>
<protein>
    <submittedName>
        <fullName evidence="11">CUT domain-containing protein</fullName>
    </submittedName>
</protein>
<comment type="subcellular location">
    <subcellularLocation>
        <location evidence="1">Nucleus</location>
    </subcellularLocation>
</comment>
<evidence type="ECO:0000256" key="4">
    <source>
        <dbReference type="ARBA" id="ARBA00023125"/>
    </source>
</evidence>
<evidence type="ECO:0000313" key="10">
    <source>
        <dbReference type="Proteomes" id="UP000046393"/>
    </source>
</evidence>
<feature type="region of interest" description="Disordered" evidence="8">
    <location>
        <begin position="1"/>
        <end position="54"/>
    </location>
</feature>
<organism evidence="10 11">
    <name type="scientific">Syphacia muris</name>
    <dbReference type="NCBI Taxonomy" id="451379"/>
    <lineage>
        <taxon>Eukaryota</taxon>
        <taxon>Metazoa</taxon>
        <taxon>Ecdysozoa</taxon>
        <taxon>Nematoda</taxon>
        <taxon>Chromadorea</taxon>
        <taxon>Rhabditida</taxon>
        <taxon>Spirurina</taxon>
        <taxon>Oxyuridomorpha</taxon>
        <taxon>Oxyuroidea</taxon>
        <taxon>Oxyuridae</taxon>
        <taxon>Syphacia</taxon>
    </lineage>
</organism>
<feature type="compositionally biased region" description="Low complexity" evidence="8">
    <location>
        <begin position="10"/>
        <end position="33"/>
    </location>
</feature>
<feature type="region of interest" description="Disordered" evidence="8">
    <location>
        <begin position="148"/>
        <end position="175"/>
    </location>
</feature>